<keyword evidence="2" id="KW-1185">Reference proteome</keyword>
<dbReference type="EMBL" id="LXQA010661103">
    <property type="protein sequence ID" value="MCI64686.1"/>
    <property type="molecule type" value="Genomic_DNA"/>
</dbReference>
<comment type="caution">
    <text evidence="1">The sequence shown here is derived from an EMBL/GenBank/DDBJ whole genome shotgun (WGS) entry which is preliminary data.</text>
</comment>
<evidence type="ECO:0000313" key="1">
    <source>
        <dbReference type="EMBL" id="MCI64686.1"/>
    </source>
</evidence>
<accession>A0A392TX51</accession>
<protein>
    <submittedName>
        <fullName evidence="1">Uncharacterized protein</fullName>
    </submittedName>
</protein>
<organism evidence="1 2">
    <name type="scientific">Trifolium medium</name>
    <dbReference type="NCBI Taxonomy" id="97028"/>
    <lineage>
        <taxon>Eukaryota</taxon>
        <taxon>Viridiplantae</taxon>
        <taxon>Streptophyta</taxon>
        <taxon>Embryophyta</taxon>
        <taxon>Tracheophyta</taxon>
        <taxon>Spermatophyta</taxon>
        <taxon>Magnoliopsida</taxon>
        <taxon>eudicotyledons</taxon>
        <taxon>Gunneridae</taxon>
        <taxon>Pentapetalae</taxon>
        <taxon>rosids</taxon>
        <taxon>fabids</taxon>
        <taxon>Fabales</taxon>
        <taxon>Fabaceae</taxon>
        <taxon>Papilionoideae</taxon>
        <taxon>50 kb inversion clade</taxon>
        <taxon>NPAAA clade</taxon>
        <taxon>Hologalegina</taxon>
        <taxon>IRL clade</taxon>
        <taxon>Trifolieae</taxon>
        <taxon>Trifolium</taxon>
    </lineage>
</organism>
<evidence type="ECO:0000313" key="2">
    <source>
        <dbReference type="Proteomes" id="UP000265520"/>
    </source>
</evidence>
<reference evidence="1 2" key="1">
    <citation type="journal article" date="2018" name="Front. Plant Sci.">
        <title>Red Clover (Trifolium pratense) and Zigzag Clover (T. medium) - A Picture of Genomic Similarities and Differences.</title>
        <authorList>
            <person name="Dluhosova J."/>
            <person name="Istvanek J."/>
            <person name="Nedelnik J."/>
            <person name="Repkova J."/>
        </authorList>
    </citation>
    <scope>NUCLEOTIDE SEQUENCE [LARGE SCALE GENOMIC DNA]</scope>
    <source>
        <strain evidence="2">cv. 10/8</strain>
        <tissue evidence="1">Leaf</tissue>
    </source>
</reference>
<proteinExistence type="predicted"/>
<feature type="non-terminal residue" evidence="1">
    <location>
        <position position="1"/>
    </location>
</feature>
<dbReference type="AlphaFoldDB" id="A0A392TX51"/>
<name>A0A392TX51_9FABA</name>
<sequence length="35" mass="3289">YVSVRVGGGWGGVAVAPSVVGVGGGNASRVYGSPL</sequence>
<dbReference type="Proteomes" id="UP000265520">
    <property type="component" value="Unassembled WGS sequence"/>
</dbReference>